<evidence type="ECO:0000256" key="2">
    <source>
        <dbReference type="SAM" id="Phobius"/>
    </source>
</evidence>
<dbReference type="EMBL" id="FLQU01002140">
    <property type="protein sequence ID" value="SBS95711.1"/>
    <property type="molecule type" value="Genomic_DNA"/>
</dbReference>
<sequence length="321" mass="35777">MRIINVFAFFFIPLAINLLEPCACLNISSRYIKNKLRTVQENIKRKNKNKKLIIGSVALGLTILAASALGIGFYMHKKEKKRIQELPSKHTLKEDEEIEGFGTKFVGDIIAEAKKKVADIFSNRNMEHQKLNRAVFASTNNEMEKAVNVTTAADEEMEKAVNVTTAADEEMEKAVNVTTAADEEMRKKAVHATTAADEEMRKKAVHATTAADEEMEKAVHATTAADEEMKRSVHATADKKINKSASSPPAEKGDNGTVLSPVEKKKNVTNSPTCKPRRRGAISVNAENFPFTRSDVSKNNENVFSIKNFFNVYKEIRKMLE</sequence>
<evidence type="ECO:0000313" key="3">
    <source>
        <dbReference type="EMBL" id="SBS95711.1"/>
    </source>
</evidence>
<keyword evidence="2" id="KW-1133">Transmembrane helix</keyword>
<keyword evidence="2" id="KW-0472">Membrane</keyword>
<organism evidence="3 4">
    <name type="scientific">Plasmodium ovale curtisi</name>
    <dbReference type="NCBI Taxonomy" id="864141"/>
    <lineage>
        <taxon>Eukaryota</taxon>
        <taxon>Sar</taxon>
        <taxon>Alveolata</taxon>
        <taxon>Apicomplexa</taxon>
        <taxon>Aconoidasida</taxon>
        <taxon>Haemosporida</taxon>
        <taxon>Plasmodiidae</taxon>
        <taxon>Plasmodium</taxon>
        <taxon>Plasmodium (Plasmodium)</taxon>
    </lineage>
</organism>
<evidence type="ECO:0000256" key="1">
    <source>
        <dbReference type="SAM" id="MobiDB-lite"/>
    </source>
</evidence>
<dbReference type="Pfam" id="PF09716">
    <property type="entry name" value="ETRAMP"/>
    <property type="match status" value="1"/>
</dbReference>
<accession>A0A1A8WWK6</accession>
<feature type="transmembrane region" description="Helical" evidence="2">
    <location>
        <begin position="6"/>
        <end position="27"/>
    </location>
</feature>
<reference evidence="4" key="1">
    <citation type="submission" date="2016-05" db="EMBL/GenBank/DDBJ databases">
        <authorList>
            <person name="Naeem Raeece"/>
        </authorList>
    </citation>
    <scope>NUCLEOTIDE SEQUENCE [LARGE SCALE GENOMIC DNA]</scope>
</reference>
<name>A0A1A8WWK6_PLAOA</name>
<dbReference type="InterPro" id="IPR006389">
    <property type="entry name" value="Early_transc_mb_plasmodium"/>
</dbReference>
<proteinExistence type="predicted"/>
<feature type="transmembrane region" description="Helical" evidence="2">
    <location>
        <begin position="52"/>
        <end position="75"/>
    </location>
</feature>
<feature type="region of interest" description="Disordered" evidence="1">
    <location>
        <begin position="222"/>
        <end position="260"/>
    </location>
</feature>
<dbReference type="NCBIfam" id="TIGR01495">
    <property type="entry name" value="ETRAMP"/>
    <property type="match status" value="1"/>
</dbReference>
<keyword evidence="2" id="KW-0812">Transmembrane</keyword>
<evidence type="ECO:0000313" key="4">
    <source>
        <dbReference type="Proteomes" id="UP000078560"/>
    </source>
</evidence>
<dbReference type="Proteomes" id="UP000078560">
    <property type="component" value="Unassembled WGS sequence"/>
</dbReference>
<gene>
    <name evidence="3" type="ORF">POVCU2_0098030</name>
</gene>
<protein>
    <submittedName>
        <fullName evidence="3">Early transcribed membrane protein (ETRAMP)</fullName>
    </submittedName>
</protein>
<feature type="compositionally biased region" description="Basic and acidic residues" evidence="1">
    <location>
        <begin position="227"/>
        <end position="241"/>
    </location>
</feature>
<dbReference type="AlphaFoldDB" id="A0A1A8WWK6"/>